<dbReference type="Proteomes" id="UP000195386">
    <property type="component" value="Unassembled WGS sequence"/>
</dbReference>
<dbReference type="CDD" id="cd05825">
    <property type="entry name" value="LbH_wcaF_like"/>
    <property type="match status" value="1"/>
</dbReference>
<evidence type="ECO:0000313" key="5">
    <source>
        <dbReference type="EMBL" id="OUP32130.1"/>
    </source>
</evidence>
<keyword evidence="2 5" id="KW-0808">Transferase</keyword>
<evidence type="ECO:0000256" key="2">
    <source>
        <dbReference type="ARBA" id="ARBA00022679"/>
    </source>
</evidence>
<evidence type="ECO:0000313" key="6">
    <source>
        <dbReference type="Proteomes" id="UP000195386"/>
    </source>
</evidence>
<dbReference type="InterPro" id="IPR011004">
    <property type="entry name" value="Trimer_LpxA-like_sf"/>
</dbReference>
<protein>
    <submittedName>
        <fullName evidence="5">Putative colanic acid biosynthesis acetyltransferase</fullName>
    </submittedName>
</protein>
<dbReference type="Gene3D" id="2.160.10.10">
    <property type="entry name" value="Hexapeptide repeat proteins"/>
    <property type="match status" value="1"/>
</dbReference>
<dbReference type="InterPro" id="IPR018357">
    <property type="entry name" value="Hexapep_transf_CS"/>
</dbReference>
<name>A0A1Y4JLQ6_9BACE</name>
<dbReference type="InterPro" id="IPR051159">
    <property type="entry name" value="Hexapeptide_acetyltransf"/>
</dbReference>
<dbReference type="GO" id="GO:0005829">
    <property type="term" value="C:cytosol"/>
    <property type="evidence" value="ECO:0007669"/>
    <property type="project" value="TreeGrafter"/>
</dbReference>
<comment type="similarity">
    <text evidence="1">Belongs to the transferase hexapeptide repeat family.</text>
</comment>
<dbReference type="Proteomes" id="UP000196587">
    <property type="component" value="Unassembled WGS sequence"/>
</dbReference>
<dbReference type="EMBL" id="NFII01000004">
    <property type="protein sequence ID" value="OUO01907.1"/>
    <property type="molecule type" value="Genomic_DNA"/>
</dbReference>
<evidence type="ECO:0000256" key="1">
    <source>
        <dbReference type="ARBA" id="ARBA00007274"/>
    </source>
</evidence>
<dbReference type="PANTHER" id="PTHR23416:SF23">
    <property type="entry name" value="ACETYLTRANSFERASE C18B11.09C-RELATED"/>
    <property type="match status" value="1"/>
</dbReference>
<dbReference type="PANTHER" id="PTHR23416">
    <property type="entry name" value="SIALIC ACID SYNTHASE-RELATED"/>
    <property type="match status" value="1"/>
</dbReference>
<proteinExistence type="inferred from homology"/>
<organism evidence="5 7">
    <name type="scientific">Bacteroides clarus</name>
    <dbReference type="NCBI Taxonomy" id="626929"/>
    <lineage>
        <taxon>Bacteria</taxon>
        <taxon>Pseudomonadati</taxon>
        <taxon>Bacteroidota</taxon>
        <taxon>Bacteroidia</taxon>
        <taxon>Bacteroidales</taxon>
        <taxon>Bacteroidaceae</taxon>
        <taxon>Bacteroides</taxon>
    </lineage>
</organism>
<dbReference type="PROSITE" id="PS00101">
    <property type="entry name" value="HEXAPEP_TRANSFERASES"/>
    <property type="match status" value="1"/>
</dbReference>
<dbReference type="EMBL" id="NFKE01000015">
    <property type="protein sequence ID" value="OUP32130.1"/>
    <property type="molecule type" value="Genomic_DNA"/>
</dbReference>
<evidence type="ECO:0000256" key="3">
    <source>
        <dbReference type="ARBA" id="ARBA00022737"/>
    </source>
</evidence>
<dbReference type="AlphaFoldDB" id="A0A1Y4JLQ6"/>
<dbReference type="SUPFAM" id="SSF51161">
    <property type="entry name" value="Trimeric LpxA-like enzymes"/>
    <property type="match status" value="1"/>
</dbReference>
<evidence type="ECO:0000313" key="7">
    <source>
        <dbReference type="Proteomes" id="UP000196587"/>
    </source>
</evidence>
<evidence type="ECO:0000313" key="4">
    <source>
        <dbReference type="EMBL" id="OUO01907.1"/>
    </source>
</evidence>
<reference evidence="6 7" key="1">
    <citation type="submission" date="2017-04" db="EMBL/GenBank/DDBJ databases">
        <title>Function of individual gut microbiota members based on whole genome sequencing of pure cultures obtained from chicken caecum.</title>
        <authorList>
            <person name="Medvecky M."/>
            <person name="Cejkova D."/>
            <person name="Polansky O."/>
            <person name="Karasova D."/>
            <person name="Kubasova T."/>
            <person name="Cizek A."/>
            <person name="Rychlik I."/>
        </authorList>
    </citation>
    <scope>NUCLEOTIDE SEQUENCE [LARGE SCALE GENOMIC DNA]</scope>
    <source>
        <strain evidence="7">An189</strain>
        <strain evidence="6">An43</strain>
    </source>
</reference>
<dbReference type="GO" id="GO:0008374">
    <property type="term" value="F:O-acyltransferase activity"/>
    <property type="evidence" value="ECO:0007669"/>
    <property type="project" value="TreeGrafter"/>
</dbReference>
<reference evidence="5" key="2">
    <citation type="journal article" date="2018" name="BMC Genomics">
        <title>Whole genome sequencing and function prediction of 133 gut anaerobes isolated from chicken caecum in pure cultures.</title>
        <authorList>
            <person name="Medvecky M."/>
            <person name="Cejkova D."/>
            <person name="Polansky O."/>
            <person name="Karasova D."/>
            <person name="Kubasova T."/>
            <person name="Cizek A."/>
            <person name="Rychlik I."/>
        </authorList>
    </citation>
    <scope>NUCLEOTIDE SEQUENCE</scope>
    <source>
        <strain evidence="5">An189</strain>
        <strain evidence="4">An43</strain>
    </source>
</reference>
<comment type="caution">
    <text evidence="5">The sequence shown here is derived from an EMBL/GenBank/DDBJ whole genome shotgun (WGS) entry which is preliminary data.</text>
</comment>
<accession>A0A1Y4JLQ6</accession>
<keyword evidence="3" id="KW-0677">Repeat</keyword>
<sequence>MHFVSPYTTTNRIKRMLWEVCWTLLARPFPKSTLMPWKRFLLRMFGAKIASTVNVYASAKIFMPWNLEMKDYACIASGVDCYNAAPITIGVNATVSQRAYLCTASHNISSSRHEQIEKPIIIEDRVWVAAEAFIAPGIIIGEGAVVGARAAVFKDVEPWMVVGGNPAMYIKTRKIADNT</sequence>
<gene>
    <name evidence="5" type="ORF">B5F24_15465</name>
    <name evidence="4" type="ORF">B5F97_05795</name>
</gene>